<evidence type="ECO:0000256" key="1">
    <source>
        <dbReference type="ARBA" id="ARBA00001974"/>
    </source>
</evidence>
<comment type="cofactor">
    <cofactor evidence="1 7">
        <name>FAD</name>
        <dbReference type="ChEBI" id="CHEBI:57692"/>
    </cofactor>
</comment>
<dbReference type="InterPro" id="IPR037069">
    <property type="entry name" value="AcylCoA_DH/ox_N_sf"/>
</dbReference>
<evidence type="ECO:0000259" key="8">
    <source>
        <dbReference type="Pfam" id="PF00441"/>
    </source>
</evidence>
<dbReference type="Proteomes" id="UP000319809">
    <property type="component" value="Chromosome"/>
</dbReference>
<dbReference type="InterPro" id="IPR036250">
    <property type="entry name" value="AcylCo_DH-like_C"/>
</dbReference>
<dbReference type="Pfam" id="PF02771">
    <property type="entry name" value="Acyl-CoA_dh_N"/>
    <property type="match status" value="1"/>
</dbReference>
<dbReference type="InterPro" id="IPR009075">
    <property type="entry name" value="AcylCo_DH/oxidase_C"/>
</dbReference>
<keyword evidence="4 7" id="KW-0285">Flavoprotein</keyword>
<name>A0A4Y5YEK3_9GAMM</name>
<dbReference type="SUPFAM" id="SSF56645">
    <property type="entry name" value="Acyl-CoA dehydrogenase NM domain-like"/>
    <property type="match status" value="1"/>
</dbReference>
<evidence type="ECO:0000313" key="11">
    <source>
        <dbReference type="EMBL" id="QDE31211.1"/>
    </source>
</evidence>
<dbReference type="Gene3D" id="2.40.110.10">
    <property type="entry name" value="Butyryl-CoA Dehydrogenase, subunit A, domain 2"/>
    <property type="match status" value="1"/>
</dbReference>
<dbReference type="InterPro" id="IPR009100">
    <property type="entry name" value="AcylCoA_DH/oxidase_NM_dom_sf"/>
</dbReference>
<dbReference type="EMBL" id="CP041036">
    <property type="protein sequence ID" value="QDE31211.1"/>
    <property type="molecule type" value="Genomic_DNA"/>
</dbReference>
<dbReference type="PANTHER" id="PTHR48083">
    <property type="entry name" value="MEDIUM-CHAIN SPECIFIC ACYL-COA DEHYDROGENASE, MITOCHONDRIAL-RELATED"/>
    <property type="match status" value="1"/>
</dbReference>
<dbReference type="AlphaFoldDB" id="A0A4Y5YEK3"/>
<dbReference type="RefSeq" id="WP_140234157.1">
    <property type="nucleotide sequence ID" value="NZ_CP041036.1"/>
</dbReference>
<dbReference type="GO" id="GO:0003995">
    <property type="term" value="F:acyl-CoA dehydrogenase activity"/>
    <property type="evidence" value="ECO:0007669"/>
    <property type="project" value="TreeGrafter"/>
</dbReference>
<evidence type="ECO:0000256" key="7">
    <source>
        <dbReference type="RuleBase" id="RU362125"/>
    </source>
</evidence>
<proteinExistence type="inferred from homology"/>
<dbReference type="InterPro" id="IPR006091">
    <property type="entry name" value="Acyl-CoA_Oxase/DH_mid-dom"/>
</dbReference>
<keyword evidence="5 7" id="KW-0274">FAD</keyword>
<dbReference type="GO" id="GO:0033539">
    <property type="term" value="P:fatty acid beta-oxidation using acyl-CoA dehydrogenase"/>
    <property type="evidence" value="ECO:0007669"/>
    <property type="project" value="TreeGrafter"/>
</dbReference>
<dbReference type="Gene3D" id="1.20.140.10">
    <property type="entry name" value="Butyryl-CoA Dehydrogenase, subunit A, domain 3"/>
    <property type="match status" value="1"/>
</dbReference>
<feature type="domain" description="Acyl-CoA dehydrogenase/oxidase C-terminal" evidence="8">
    <location>
        <begin position="247"/>
        <end position="397"/>
    </location>
</feature>
<comment type="similarity">
    <text evidence="2 7">Belongs to the acyl-CoA dehydrogenase family.</text>
</comment>
<reference evidence="11 12" key="1">
    <citation type="submission" date="2019-06" db="EMBL/GenBank/DDBJ databases">
        <title>The genome of Shewanella sp. SM1901.</title>
        <authorList>
            <person name="Cha Q."/>
        </authorList>
    </citation>
    <scope>NUCLEOTIDE SEQUENCE [LARGE SCALE GENOMIC DNA]</scope>
    <source>
        <strain evidence="11 12">SM1901</strain>
    </source>
</reference>
<dbReference type="Pfam" id="PF00441">
    <property type="entry name" value="Acyl-CoA_dh_1"/>
    <property type="match status" value="1"/>
</dbReference>
<feature type="domain" description="Acyl-CoA dehydrogenase/oxidase N-terminal" evidence="10">
    <location>
        <begin position="7"/>
        <end position="129"/>
    </location>
</feature>
<organism evidence="11 12">
    <name type="scientific">Shewanella polaris</name>
    <dbReference type="NCBI Taxonomy" id="2588449"/>
    <lineage>
        <taxon>Bacteria</taxon>
        <taxon>Pseudomonadati</taxon>
        <taxon>Pseudomonadota</taxon>
        <taxon>Gammaproteobacteria</taxon>
        <taxon>Alteromonadales</taxon>
        <taxon>Shewanellaceae</taxon>
        <taxon>Shewanella</taxon>
    </lineage>
</organism>
<sequence>MNFEYSEKVQALIKRVTDFMDLHVFPVEEEMHRQVELDPWSTPPLMEELKAKAKAEGLWNLFLPVAYGKYSAGLTNLEYAPLAEIMGKVMWASEVFNCAAPDTGNMEVLAKYGNEAQKKQWLEPLLEGKIRSAFAMTEPEVASSDATNIELSIERDGDEYVINGRKFYISGACRKQCEIMIVMGKTDPSNSNRYIQQSQVLVPMNTPGVTMVRPMKVFGYNDAPEGHAEVTFTDVRVPVENIISGEGKGFEIAQGRLGPGRIHHCMRSVGIAQRALDLMCKRVSERIVFGRPMIKQQSVREDIAKSACQIEQARLMTLKAAQKMDTDGNKAAKDLIAMIKIVAPNMSLDVIDRAIQCHGAVGVSQDTFLAHAWAGQRTLRLADGPDQVHMMQLGRDLVKKIVTQN</sequence>
<comment type="subunit">
    <text evidence="3">Homodimer.</text>
</comment>
<dbReference type="InterPro" id="IPR050741">
    <property type="entry name" value="Acyl-CoA_dehydrogenase"/>
</dbReference>
<dbReference type="FunFam" id="2.40.110.10:FF:000002">
    <property type="entry name" value="Acyl-CoA dehydrogenase fadE12"/>
    <property type="match status" value="1"/>
</dbReference>
<evidence type="ECO:0000313" key="12">
    <source>
        <dbReference type="Proteomes" id="UP000319809"/>
    </source>
</evidence>
<dbReference type="PANTHER" id="PTHR48083:SF13">
    <property type="entry name" value="ACYL-COA DEHYDROGENASE FAMILY MEMBER 11"/>
    <property type="match status" value="1"/>
</dbReference>
<dbReference type="KEGG" id="spol:FH971_09620"/>
<keyword evidence="12" id="KW-1185">Reference proteome</keyword>
<evidence type="ECO:0000256" key="3">
    <source>
        <dbReference type="ARBA" id="ARBA00011738"/>
    </source>
</evidence>
<evidence type="ECO:0000259" key="10">
    <source>
        <dbReference type="Pfam" id="PF02771"/>
    </source>
</evidence>
<accession>A0A4Y5YEK3</accession>
<dbReference type="InterPro" id="IPR046373">
    <property type="entry name" value="Acyl-CoA_Oxase/DH_mid-dom_sf"/>
</dbReference>
<keyword evidence="6 7" id="KW-0560">Oxidoreductase</keyword>
<dbReference type="InterPro" id="IPR013786">
    <property type="entry name" value="AcylCoA_DH/ox_N"/>
</dbReference>
<gene>
    <name evidence="11" type="ORF">FH971_09620</name>
</gene>
<feature type="domain" description="Acyl-CoA oxidase/dehydrogenase middle" evidence="9">
    <location>
        <begin position="133"/>
        <end position="235"/>
    </location>
</feature>
<evidence type="ECO:0000256" key="2">
    <source>
        <dbReference type="ARBA" id="ARBA00009347"/>
    </source>
</evidence>
<evidence type="ECO:0000256" key="6">
    <source>
        <dbReference type="ARBA" id="ARBA00023002"/>
    </source>
</evidence>
<dbReference type="Gene3D" id="1.10.540.10">
    <property type="entry name" value="Acyl-CoA dehydrogenase/oxidase, N-terminal domain"/>
    <property type="match status" value="1"/>
</dbReference>
<dbReference type="Pfam" id="PF02770">
    <property type="entry name" value="Acyl-CoA_dh_M"/>
    <property type="match status" value="1"/>
</dbReference>
<evidence type="ECO:0000256" key="4">
    <source>
        <dbReference type="ARBA" id="ARBA00022630"/>
    </source>
</evidence>
<evidence type="ECO:0000259" key="9">
    <source>
        <dbReference type="Pfam" id="PF02770"/>
    </source>
</evidence>
<evidence type="ECO:0000256" key="5">
    <source>
        <dbReference type="ARBA" id="ARBA00022827"/>
    </source>
</evidence>
<dbReference type="GO" id="GO:0005737">
    <property type="term" value="C:cytoplasm"/>
    <property type="evidence" value="ECO:0007669"/>
    <property type="project" value="TreeGrafter"/>
</dbReference>
<protein>
    <submittedName>
        <fullName evidence="11">Acyl-CoA dehydrogenase</fullName>
    </submittedName>
</protein>
<dbReference type="SUPFAM" id="SSF47203">
    <property type="entry name" value="Acyl-CoA dehydrogenase C-terminal domain-like"/>
    <property type="match status" value="1"/>
</dbReference>
<dbReference type="GO" id="GO:0050660">
    <property type="term" value="F:flavin adenine dinucleotide binding"/>
    <property type="evidence" value="ECO:0007669"/>
    <property type="project" value="InterPro"/>
</dbReference>